<protein>
    <recommendedName>
        <fullName evidence="5">Peptidase M16 N-terminal domain-containing protein</fullName>
    </recommendedName>
</protein>
<evidence type="ECO:0000259" key="1">
    <source>
        <dbReference type="Pfam" id="PF00675"/>
    </source>
</evidence>
<feature type="domain" description="Peptidase M16 N-terminal" evidence="1">
    <location>
        <begin position="48"/>
        <end position="140"/>
    </location>
</feature>
<dbReference type="Pfam" id="PF00675">
    <property type="entry name" value="Peptidase_M16"/>
    <property type="match status" value="1"/>
</dbReference>
<dbReference type="OrthoDB" id="5809639at2759"/>
<evidence type="ECO:0000313" key="4">
    <source>
        <dbReference type="Proteomes" id="UP000270094"/>
    </source>
</evidence>
<dbReference type="GO" id="GO:0046872">
    <property type="term" value="F:metal ion binding"/>
    <property type="evidence" value="ECO:0007669"/>
    <property type="project" value="InterPro"/>
</dbReference>
<organism evidence="3 4">
    <name type="scientific">Strongylus vulgaris</name>
    <name type="common">Blood worm</name>
    <dbReference type="NCBI Taxonomy" id="40348"/>
    <lineage>
        <taxon>Eukaryota</taxon>
        <taxon>Metazoa</taxon>
        <taxon>Ecdysozoa</taxon>
        <taxon>Nematoda</taxon>
        <taxon>Chromadorea</taxon>
        <taxon>Rhabditida</taxon>
        <taxon>Rhabditina</taxon>
        <taxon>Rhabditomorpha</taxon>
        <taxon>Strongyloidea</taxon>
        <taxon>Strongylidae</taxon>
        <taxon>Strongylus</taxon>
    </lineage>
</organism>
<name>A0A3P7I9Q3_STRVU</name>
<sequence>MSRLWTKSEVLMNGTIGISLYRSTRSRLVVAVGDVPGPMVKGCISFVTETDSDDGLPHTLEHLVFMGSKKYPFKGVLDIIANRCLASGTNAWTDQDHTAYTLTTVGSEGFFKVLPVYLNHLLSPMLSDAQFATEVHHINGKGEDAGVVYSEMQDHESEMTSIMDRKKKEILYPPNNSYRVDTGGRLKNLRETCNADRVRNFHKKFYHLSNMMVTVSGRVDHDRLLKIVAATEEEHLHQVPASFHRPFTSFRLKPPAESSEQRVICPSDDESRGNVEISWYGIPITFSI</sequence>
<dbReference type="Proteomes" id="UP000270094">
    <property type="component" value="Unassembled WGS sequence"/>
</dbReference>
<dbReference type="Gene3D" id="3.30.830.10">
    <property type="entry name" value="Metalloenzyme, LuxS/M16 peptidase-like"/>
    <property type="match status" value="1"/>
</dbReference>
<feature type="domain" description="Peptidase M16 C-terminal" evidence="2">
    <location>
        <begin position="193"/>
        <end position="283"/>
    </location>
</feature>
<gene>
    <name evidence="3" type="ORF">SVUK_LOCUS1204</name>
</gene>
<reference evidence="3 4" key="1">
    <citation type="submission" date="2018-11" db="EMBL/GenBank/DDBJ databases">
        <authorList>
            <consortium name="Pathogen Informatics"/>
        </authorList>
    </citation>
    <scope>NUCLEOTIDE SEQUENCE [LARGE SCALE GENOMIC DNA]</scope>
</reference>
<dbReference type="FunFam" id="3.30.830.10:FF:000015">
    <property type="entry name" value="Putative zinc metalloprotease"/>
    <property type="match status" value="1"/>
</dbReference>
<proteinExistence type="predicted"/>
<dbReference type="PANTHER" id="PTHR43016">
    <property type="entry name" value="PRESEQUENCE PROTEASE"/>
    <property type="match status" value="1"/>
</dbReference>
<dbReference type="InterPro" id="IPR011765">
    <property type="entry name" value="Pept_M16_N"/>
</dbReference>
<dbReference type="InterPro" id="IPR007863">
    <property type="entry name" value="Peptidase_M16_C"/>
</dbReference>
<keyword evidence="4" id="KW-1185">Reference proteome</keyword>
<accession>A0A3P7I9Q3</accession>
<dbReference type="Pfam" id="PF05193">
    <property type="entry name" value="Peptidase_M16_C"/>
    <property type="match status" value="1"/>
</dbReference>
<feature type="non-terminal residue" evidence="3">
    <location>
        <position position="288"/>
    </location>
</feature>
<dbReference type="SUPFAM" id="SSF63411">
    <property type="entry name" value="LuxS/MPP-like metallohydrolase"/>
    <property type="match status" value="1"/>
</dbReference>
<evidence type="ECO:0008006" key="5">
    <source>
        <dbReference type="Google" id="ProtNLM"/>
    </source>
</evidence>
<dbReference type="EMBL" id="UYYB01002302">
    <property type="protein sequence ID" value="VDM66206.1"/>
    <property type="molecule type" value="Genomic_DNA"/>
</dbReference>
<dbReference type="AlphaFoldDB" id="A0A3P7I9Q3"/>
<evidence type="ECO:0000313" key="3">
    <source>
        <dbReference type="EMBL" id="VDM66206.1"/>
    </source>
</evidence>
<dbReference type="PANTHER" id="PTHR43016:SF16">
    <property type="entry name" value="METALLOPROTEASE, PUTATIVE (AFU_ORTHOLOGUE AFUA_4G07610)-RELATED"/>
    <property type="match status" value="1"/>
</dbReference>
<dbReference type="InterPro" id="IPR011249">
    <property type="entry name" value="Metalloenz_LuxS/M16"/>
</dbReference>
<evidence type="ECO:0000259" key="2">
    <source>
        <dbReference type="Pfam" id="PF05193"/>
    </source>
</evidence>